<name>A0ABX5QN55_9LACO</name>
<sequence length="67" mass="7922">MTESINKTPESVRKAVERYRAKMTPEERYAKKLKYSANTYIKKHATVEDLKKIQILVTDRLNELSKH</sequence>
<keyword evidence="2" id="KW-1185">Reference proteome</keyword>
<organism evidence="1 2">
    <name type="scientific">Oenococcus sicerae</name>
    <dbReference type="NCBI Taxonomy" id="2203724"/>
    <lineage>
        <taxon>Bacteria</taxon>
        <taxon>Bacillati</taxon>
        <taxon>Bacillota</taxon>
        <taxon>Bacilli</taxon>
        <taxon>Lactobacillales</taxon>
        <taxon>Lactobacillaceae</taxon>
        <taxon>Oenococcus</taxon>
    </lineage>
</organism>
<proteinExistence type="predicted"/>
<evidence type="ECO:0000313" key="1">
    <source>
        <dbReference type="EMBL" id="QAS70249.1"/>
    </source>
</evidence>
<gene>
    <name evidence="1" type="ORF">DLJ48_06805</name>
</gene>
<protein>
    <submittedName>
        <fullName evidence="1">Uncharacterized protein</fullName>
    </submittedName>
</protein>
<evidence type="ECO:0000313" key="2">
    <source>
        <dbReference type="Proteomes" id="UP000286907"/>
    </source>
</evidence>
<dbReference type="EMBL" id="CP029684">
    <property type="protein sequence ID" value="QAS70249.1"/>
    <property type="molecule type" value="Genomic_DNA"/>
</dbReference>
<dbReference type="Proteomes" id="UP000286907">
    <property type="component" value="Chromosome"/>
</dbReference>
<dbReference type="RefSeq" id="WP_128686719.1">
    <property type="nucleotide sequence ID" value="NZ_CP029684.2"/>
</dbReference>
<reference evidence="1 2" key="1">
    <citation type="journal article" date="2019" name="Syst. Appl. Microbiol.">
        <title>Oenococcus sicerae sp. nov., isolated from French cider.</title>
        <authorList>
            <person name="Cousin F.J."/>
            <person name="Le Guellec R."/>
            <person name="Chagnot C."/>
            <person name="Goux D."/>
            <person name="Dalmasso M."/>
            <person name="Laplace J.M."/>
            <person name="Cretenet M."/>
        </authorList>
    </citation>
    <scope>NUCLEOTIDE SEQUENCE [LARGE SCALE GENOMIC DNA]</scope>
    <source>
        <strain evidence="1 2">UCMA 15228</strain>
    </source>
</reference>
<accession>A0ABX5QN55</accession>